<feature type="region of interest" description="Disordered" evidence="8">
    <location>
        <begin position="348"/>
        <end position="370"/>
    </location>
</feature>
<dbReference type="Gene3D" id="1.10.510.10">
    <property type="entry name" value="Transferase(Phosphotransferase) domain 1"/>
    <property type="match status" value="1"/>
</dbReference>
<feature type="compositionally biased region" description="Acidic residues" evidence="8">
    <location>
        <begin position="428"/>
        <end position="438"/>
    </location>
</feature>
<reference evidence="11 12" key="1">
    <citation type="journal article" date="2015" name="Int. J. Syst. Evol. Microbiol.">
        <title>Revisiting Corynebacterium glyciniphilum (ex Kubota et al., 1972) sp. nov., nom. rev., isolated from putrefied banana.</title>
        <authorList>
            <person name="Al-Dilaimi A."/>
            <person name="Bednarz H."/>
            <person name="Lomker A."/>
            <person name="Niehaus K."/>
            <person name="Kalinowski J."/>
            <person name="Ruckert C."/>
        </authorList>
    </citation>
    <scope>NUCLEOTIDE SEQUENCE [LARGE SCALE GENOMIC DNA]</scope>
    <source>
        <strain evidence="11">AJ 3170</strain>
    </source>
</reference>
<keyword evidence="3 11" id="KW-0808">Transferase</keyword>
<name>X5E4Y2_9CORY</name>
<feature type="compositionally biased region" description="Acidic residues" evidence="8">
    <location>
        <begin position="1"/>
        <end position="11"/>
    </location>
</feature>
<proteinExistence type="predicted"/>
<feature type="compositionally biased region" description="Polar residues" evidence="8">
    <location>
        <begin position="487"/>
        <end position="503"/>
    </location>
</feature>
<dbReference type="PROSITE" id="PS50011">
    <property type="entry name" value="PROTEIN_KINASE_DOM"/>
    <property type="match status" value="1"/>
</dbReference>
<dbReference type="EMBL" id="CP006842">
    <property type="protein sequence ID" value="AHW62535.1"/>
    <property type="molecule type" value="Genomic_DNA"/>
</dbReference>
<dbReference type="InterPro" id="IPR017441">
    <property type="entry name" value="Protein_kinase_ATP_BS"/>
</dbReference>
<dbReference type="SUPFAM" id="SSF56112">
    <property type="entry name" value="Protein kinase-like (PK-like)"/>
    <property type="match status" value="1"/>
</dbReference>
<feature type="binding site" evidence="7">
    <location>
        <position position="90"/>
    </location>
    <ligand>
        <name>ATP</name>
        <dbReference type="ChEBI" id="CHEBI:30616"/>
    </ligand>
</feature>
<keyword evidence="5 11" id="KW-0418">Kinase</keyword>
<evidence type="ECO:0000256" key="4">
    <source>
        <dbReference type="ARBA" id="ARBA00022741"/>
    </source>
</evidence>
<feature type="domain" description="Protein kinase" evidence="10">
    <location>
        <begin position="61"/>
        <end position="322"/>
    </location>
</feature>
<evidence type="ECO:0000256" key="7">
    <source>
        <dbReference type="PROSITE-ProRule" id="PRU10141"/>
    </source>
</evidence>
<dbReference type="CDD" id="cd14014">
    <property type="entry name" value="STKc_PknB_like"/>
    <property type="match status" value="1"/>
</dbReference>
<feature type="region of interest" description="Disordered" evidence="8">
    <location>
        <begin position="401"/>
        <end position="524"/>
    </location>
</feature>
<evidence type="ECO:0000256" key="1">
    <source>
        <dbReference type="ARBA" id="ARBA00012513"/>
    </source>
</evidence>
<dbReference type="eggNOG" id="COG0515">
    <property type="taxonomic scope" value="Bacteria"/>
</dbReference>
<keyword evidence="9" id="KW-1133">Transmembrane helix</keyword>
<dbReference type="SMART" id="SM00220">
    <property type="entry name" value="S_TKc"/>
    <property type="match status" value="1"/>
</dbReference>
<evidence type="ECO:0000256" key="8">
    <source>
        <dbReference type="SAM" id="MobiDB-lite"/>
    </source>
</evidence>
<evidence type="ECO:0000256" key="6">
    <source>
        <dbReference type="ARBA" id="ARBA00022840"/>
    </source>
</evidence>
<keyword evidence="6 7" id="KW-0067">ATP-binding</keyword>
<keyword evidence="4 7" id="KW-0547">Nucleotide-binding</keyword>
<keyword evidence="9" id="KW-0812">Transmembrane</keyword>
<evidence type="ECO:0000256" key="3">
    <source>
        <dbReference type="ARBA" id="ARBA00022679"/>
    </source>
</evidence>
<dbReference type="GO" id="GO:0004674">
    <property type="term" value="F:protein serine/threonine kinase activity"/>
    <property type="evidence" value="ECO:0007669"/>
    <property type="project" value="UniProtKB-KW"/>
</dbReference>
<protein>
    <recommendedName>
        <fullName evidence="1">non-specific serine/threonine protein kinase</fullName>
        <ecNumber evidence="1">2.7.11.1</ecNumber>
    </recommendedName>
</protein>
<dbReference type="PROSITE" id="PS00108">
    <property type="entry name" value="PROTEIN_KINASE_ST"/>
    <property type="match status" value="1"/>
</dbReference>
<dbReference type="InterPro" id="IPR011009">
    <property type="entry name" value="Kinase-like_dom_sf"/>
</dbReference>
<dbReference type="PANTHER" id="PTHR43289:SF6">
    <property type="entry name" value="SERINE_THREONINE-PROTEIN KINASE NEKL-3"/>
    <property type="match status" value="1"/>
</dbReference>
<feature type="compositionally biased region" description="Basic and acidic residues" evidence="8">
    <location>
        <begin position="22"/>
        <end position="37"/>
    </location>
</feature>
<feature type="region of interest" description="Disordered" evidence="8">
    <location>
        <begin position="1"/>
        <end position="37"/>
    </location>
</feature>
<dbReference type="HOGENOM" id="CLU_000288_63_44_11"/>
<dbReference type="FunFam" id="1.10.510.10:FF:000021">
    <property type="entry name" value="Serine/threonine protein kinase"/>
    <property type="match status" value="1"/>
</dbReference>
<evidence type="ECO:0000259" key="10">
    <source>
        <dbReference type="PROSITE" id="PS50011"/>
    </source>
</evidence>
<dbReference type="InterPro" id="IPR008271">
    <property type="entry name" value="Ser/Thr_kinase_AS"/>
</dbReference>
<dbReference type="PROSITE" id="PS00107">
    <property type="entry name" value="PROTEIN_KINASE_ATP"/>
    <property type="match status" value="1"/>
</dbReference>
<dbReference type="Proteomes" id="UP000023703">
    <property type="component" value="Chromosome"/>
</dbReference>
<dbReference type="STRING" id="1404245.CGLY_00435"/>
<keyword evidence="9" id="KW-0472">Membrane</keyword>
<dbReference type="Pfam" id="PF00069">
    <property type="entry name" value="Pkinase"/>
    <property type="match status" value="1"/>
</dbReference>
<dbReference type="AlphaFoldDB" id="X5E4Y2"/>
<dbReference type="KEGG" id="cgy:CGLY_00435"/>
<accession>X5E4Y2</accession>
<evidence type="ECO:0000313" key="11">
    <source>
        <dbReference type="EMBL" id="AHW62535.1"/>
    </source>
</evidence>
<evidence type="ECO:0000313" key="12">
    <source>
        <dbReference type="Proteomes" id="UP000023703"/>
    </source>
</evidence>
<feature type="transmembrane region" description="Helical" evidence="9">
    <location>
        <begin position="377"/>
        <end position="396"/>
    </location>
</feature>
<dbReference type="RefSeq" id="WP_265101957.1">
    <property type="nucleotide sequence ID" value="NZ_CP006842.1"/>
</dbReference>
<evidence type="ECO:0000256" key="5">
    <source>
        <dbReference type="ARBA" id="ARBA00022777"/>
    </source>
</evidence>
<evidence type="ECO:0000256" key="9">
    <source>
        <dbReference type="SAM" id="Phobius"/>
    </source>
</evidence>
<feature type="compositionally biased region" description="Low complexity" evidence="8">
    <location>
        <begin position="405"/>
        <end position="427"/>
    </location>
</feature>
<dbReference type="PANTHER" id="PTHR43289">
    <property type="entry name" value="MITOGEN-ACTIVATED PROTEIN KINASE KINASE KINASE 20-RELATED"/>
    <property type="match status" value="1"/>
</dbReference>
<dbReference type="Gene3D" id="3.30.200.20">
    <property type="entry name" value="Phosphorylase Kinase, domain 1"/>
    <property type="match status" value="1"/>
</dbReference>
<dbReference type="InterPro" id="IPR000719">
    <property type="entry name" value="Prot_kinase_dom"/>
</dbReference>
<keyword evidence="12" id="KW-1185">Reference proteome</keyword>
<keyword evidence="2" id="KW-0723">Serine/threonine-protein kinase</keyword>
<dbReference type="GO" id="GO:0005524">
    <property type="term" value="F:ATP binding"/>
    <property type="evidence" value="ECO:0007669"/>
    <property type="project" value="UniProtKB-UniRule"/>
</dbReference>
<gene>
    <name evidence="11" type="primary">pknA</name>
    <name evidence="11" type="ORF">CGLY_00435</name>
</gene>
<evidence type="ECO:0000256" key="2">
    <source>
        <dbReference type="ARBA" id="ARBA00022527"/>
    </source>
</evidence>
<sequence>MTGPDDSDNPSDPDGTRIFSTPEEHSGPVDPEHMTPRDRAAADRLQRVLDTHYDSAAGRRFEVSRIIGRGGMSTVWLAYDTIGERDVAVKVLKPELTDDAEFRDRFRQEAEAAETIQSENVVRTFDYGEQADVDGSGIAYCFIVMEYVQGESLADILGRQRTLPEVMVLDLIAQAAVGLQAIHERQLIHRDIKPGNLMVTADGVVKITDFGIAKAASAVPLTRTGMVVGTAQYVSPEQAQGLSIRPSSDVYSLGVVGYEVLVGERPFSGDSTVSVALKHINEPAPELPENISAPMRQLIAICLRKDPARRYPDGAALAAATVPVRDGEMPPDPASGVAPVVAAATAGQAPTGQGRLGEVTDEANMGPAPRTRSNRGWIWALGIGLVALLGVLVWFLTQGDDESAVPPTETTTVTSEVTEEQTVVPEPIETEDPVETPTDDTTPTDTTPTEGPTDGPTDTTNPSQPTQPTVPEPEVPTEEPTNPGNPDTSDQASQEQPDPSGNAGTTGDGDSGDEESGWSVMGRL</sequence>
<feature type="compositionally biased region" description="Low complexity" evidence="8">
    <location>
        <begin position="439"/>
        <end position="467"/>
    </location>
</feature>
<dbReference type="EC" id="2.7.11.1" evidence="1"/>
<organism evidence="11 12">
    <name type="scientific">Corynebacterium glyciniphilum AJ 3170</name>
    <dbReference type="NCBI Taxonomy" id="1404245"/>
    <lineage>
        <taxon>Bacteria</taxon>
        <taxon>Bacillati</taxon>
        <taxon>Actinomycetota</taxon>
        <taxon>Actinomycetes</taxon>
        <taxon>Mycobacteriales</taxon>
        <taxon>Corynebacteriaceae</taxon>
        <taxon>Corynebacterium</taxon>
    </lineage>
</organism>